<evidence type="ECO:0000256" key="7">
    <source>
        <dbReference type="ARBA" id="ARBA00023136"/>
    </source>
</evidence>
<comment type="function">
    <text evidence="8">Putative sodium-dependent amino acid/proton antiporter.</text>
</comment>
<evidence type="ECO:0000256" key="3">
    <source>
        <dbReference type="ARBA" id="ARBA00022448"/>
    </source>
</evidence>
<keyword evidence="5" id="KW-0029">Amino-acid transport</keyword>
<dbReference type="GO" id="GO:0015179">
    <property type="term" value="F:L-amino acid transmembrane transporter activity"/>
    <property type="evidence" value="ECO:0007669"/>
    <property type="project" value="TreeGrafter"/>
</dbReference>
<gene>
    <name evidence="14" type="ORF">FF38_10022</name>
</gene>
<feature type="transmembrane region" description="Helical" evidence="12">
    <location>
        <begin position="253"/>
        <end position="271"/>
    </location>
</feature>
<evidence type="ECO:0000256" key="10">
    <source>
        <dbReference type="ARBA" id="ARBA00041723"/>
    </source>
</evidence>
<accession>A0A0L0C2K2</accession>
<dbReference type="OMA" id="FLFFGSQ"/>
<dbReference type="OrthoDB" id="28208at2759"/>
<dbReference type="PANTHER" id="PTHR22950:SF458">
    <property type="entry name" value="SODIUM-COUPLED NEUTRAL AMINO ACID TRANSPORTER 11-RELATED"/>
    <property type="match status" value="1"/>
</dbReference>
<feature type="transmembrane region" description="Helical" evidence="12">
    <location>
        <begin position="177"/>
        <end position="201"/>
    </location>
</feature>
<proteinExistence type="inferred from homology"/>
<evidence type="ECO:0000259" key="13">
    <source>
        <dbReference type="Pfam" id="PF01490"/>
    </source>
</evidence>
<evidence type="ECO:0000256" key="12">
    <source>
        <dbReference type="SAM" id="Phobius"/>
    </source>
</evidence>
<keyword evidence="6 12" id="KW-1133">Transmembrane helix</keyword>
<evidence type="ECO:0000256" key="4">
    <source>
        <dbReference type="ARBA" id="ARBA00022692"/>
    </source>
</evidence>
<feature type="transmembrane region" description="Helical" evidence="12">
    <location>
        <begin position="134"/>
        <end position="156"/>
    </location>
</feature>
<dbReference type="Proteomes" id="UP000037069">
    <property type="component" value="Unassembled WGS sequence"/>
</dbReference>
<keyword evidence="3" id="KW-0813">Transport</keyword>
<evidence type="ECO:0000256" key="8">
    <source>
        <dbReference type="ARBA" id="ARBA00037101"/>
    </source>
</evidence>
<keyword evidence="15" id="KW-1185">Reference proteome</keyword>
<keyword evidence="4 12" id="KW-0812">Transmembrane</keyword>
<comment type="subcellular location">
    <subcellularLocation>
        <location evidence="1">Membrane</location>
        <topology evidence="1">Multi-pass membrane protein</topology>
    </subcellularLocation>
</comment>
<feature type="transmembrane region" description="Helical" evidence="12">
    <location>
        <begin position="457"/>
        <end position="475"/>
    </location>
</feature>
<evidence type="ECO:0000256" key="1">
    <source>
        <dbReference type="ARBA" id="ARBA00004141"/>
    </source>
</evidence>
<feature type="compositionally biased region" description="Low complexity" evidence="11">
    <location>
        <begin position="42"/>
        <end position="66"/>
    </location>
</feature>
<evidence type="ECO:0000256" key="11">
    <source>
        <dbReference type="SAM" id="MobiDB-lite"/>
    </source>
</evidence>
<keyword evidence="7 12" id="KW-0472">Membrane</keyword>
<dbReference type="InterPro" id="IPR013057">
    <property type="entry name" value="AA_transpt_TM"/>
</dbReference>
<evidence type="ECO:0000256" key="2">
    <source>
        <dbReference type="ARBA" id="ARBA00008066"/>
    </source>
</evidence>
<sequence length="537" mass="59650">MSESHRYAANEFSYILQRQESDVSTTEGYPFNDFNNLMKNDQQQTQQHQYYSNQQQQLEQQPTSQQYNHHDGGLRDGNSSGVGGGGGHPQQMPLDSTLGETLSSLPQASFNYINSIVGSGVIGIPYAFHRAGFGLGLLLLILVAYITDYSLILMVKCGHICGRFSYPGIMEAAYGKYGYYLLSLLQFMYPFLAMISYNVVVGDTLSKVLVRLIPSWGTSMGAVRLGVVFFVTVGIVVPLCLYKNVSRLARASFISLACVVFILLAVIINLISGDYKITDTAESWKFANSDVIPATGIMVFAFMCHHNTFLVYQSMRNATMERWEKVTHISIGFAWTVAALFGIAGYSTFRALSQGDLLENYCWNDDLMNFSRVLFSISILLTFPIECFVSREIVRHMVHRFVLKEPISELTDEKDPKQEKGAEVDEYSRNITLAIVFSAFVISPMTECLGSVLELNGLMAAIPLAYILPGLAYIQMDPNPLLSREKLPALGLVVFGALVTILGAVVLLPSIDEDCRADIVMDYCKSSNIRDNNTLTT</sequence>
<feature type="transmembrane region" description="Helical" evidence="12">
    <location>
        <begin position="487"/>
        <end position="508"/>
    </location>
</feature>
<evidence type="ECO:0000256" key="5">
    <source>
        <dbReference type="ARBA" id="ARBA00022970"/>
    </source>
</evidence>
<comment type="caution">
    <text evidence="14">The sequence shown here is derived from an EMBL/GenBank/DDBJ whole genome shotgun (WGS) entry which is preliminary data.</text>
</comment>
<evidence type="ECO:0000313" key="15">
    <source>
        <dbReference type="Proteomes" id="UP000037069"/>
    </source>
</evidence>
<evidence type="ECO:0000256" key="6">
    <source>
        <dbReference type="ARBA" id="ARBA00022989"/>
    </source>
</evidence>
<evidence type="ECO:0000256" key="9">
    <source>
        <dbReference type="ARBA" id="ARBA00040814"/>
    </source>
</evidence>
<reference evidence="14 15" key="1">
    <citation type="journal article" date="2015" name="Nat. Commun.">
        <title>Lucilia cuprina genome unlocks parasitic fly biology to underpin future interventions.</title>
        <authorList>
            <person name="Anstead C.A."/>
            <person name="Korhonen P.K."/>
            <person name="Young N.D."/>
            <person name="Hall R.S."/>
            <person name="Jex A.R."/>
            <person name="Murali S.C."/>
            <person name="Hughes D.S."/>
            <person name="Lee S.F."/>
            <person name="Perry T."/>
            <person name="Stroehlein A.J."/>
            <person name="Ansell B.R."/>
            <person name="Breugelmans B."/>
            <person name="Hofmann A."/>
            <person name="Qu J."/>
            <person name="Dugan S."/>
            <person name="Lee S.L."/>
            <person name="Chao H."/>
            <person name="Dinh H."/>
            <person name="Han Y."/>
            <person name="Doddapaneni H.V."/>
            <person name="Worley K.C."/>
            <person name="Muzny D.M."/>
            <person name="Ioannidis P."/>
            <person name="Waterhouse R.M."/>
            <person name="Zdobnov E.M."/>
            <person name="James P.J."/>
            <person name="Bagnall N.H."/>
            <person name="Kotze A.C."/>
            <person name="Gibbs R.A."/>
            <person name="Richards S."/>
            <person name="Batterham P."/>
            <person name="Gasser R.B."/>
        </authorList>
    </citation>
    <scope>NUCLEOTIDE SEQUENCE [LARGE SCALE GENOMIC DNA]</scope>
    <source>
        <strain evidence="14 15">LS</strain>
        <tissue evidence="14">Full body</tissue>
    </source>
</reference>
<dbReference type="Pfam" id="PF01490">
    <property type="entry name" value="Aa_trans"/>
    <property type="match status" value="1"/>
</dbReference>
<feature type="transmembrane region" description="Helical" evidence="12">
    <location>
        <begin position="221"/>
        <end position="241"/>
    </location>
</feature>
<dbReference type="PANTHER" id="PTHR22950">
    <property type="entry name" value="AMINO ACID TRANSPORTER"/>
    <property type="match status" value="1"/>
</dbReference>
<dbReference type="STRING" id="7375.A0A0L0C2K2"/>
<comment type="similarity">
    <text evidence="2">Belongs to the amino acid/polyamine transporter 2 family.</text>
</comment>
<feature type="transmembrane region" description="Helical" evidence="12">
    <location>
        <begin position="333"/>
        <end position="353"/>
    </location>
</feature>
<feature type="transmembrane region" description="Helical" evidence="12">
    <location>
        <begin position="373"/>
        <end position="394"/>
    </location>
</feature>
<feature type="domain" description="Amino acid transporter transmembrane" evidence="13">
    <location>
        <begin position="103"/>
        <end position="506"/>
    </location>
</feature>
<protein>
    <recommendedName>
        <fullName evidence="9">Putative sodium-coupled neutral amino acid transporter 11</fullName>
    </recommendedName>
    <alternativeName>
        <fullName evidence="10">Solute carrier family 38 member 11</fullName>
    </alternativeName>
</protein>
<evidence type="ECO:0000313" key="14">
    <source>
        <dbReference type="EMBL" id="KNC26583.1"/>
    </source>
</evidence>
<dbReference type="GO" id="GO:0016020">
    <property type="term" value="C:membrane"/>
    <property type="evidence" value="ECO:0007669"/>
    <property type="project" value="UniProtKB-SubCell"/>
</dbReference>
<organism evidence="14 15">
    <name type="scientific">Lucilia cuprina</name>
    <name type="common">Green bottle fly</name>
    <name type="synonym">Australian sheep blowfly</name>
    <dbReference type="NCBI Taxonomy" id="7375"/>
    <lineage>
        <taxon>Eukaryota</taxon>
        <taxon>Metazoa</taxon>
        <taxon>Ecdysozoa</taxon>
        <taxon>Arthropoda</taxon>
        <taxon>Hexapoda</taxon>
        <taxon>Insecta</taxon>
        <taxon>Pterygota</taxon>
        <taxon>Neoptera</taxon>
        <taxon>Endopterygota</taxon>
        <taxon>Diptera</taxon>
        <taxon>Brachycera</taxon>
        <taxon>Muscomorpha</taxon>
        <taxon>Oestroidea</taxon>
        <taxon>Calliphoridae</taxon>
        <taxon>Luciliinae</taxon>
        <taxon>Lucilia</taxon>
    </lineage>
</organism>
<dbReference type="EMBL" id="JRES01000975">
    <property type="protein sequence ID" value="KNC26583.1"/>
    <property type="molecule type" value="Genomic_DNA"/>
</dbReference>
<feature type="region of interest" description="Disordered" evidence="11">
    <location>
        <begin position="41"/>
        <end position="96"/>
    </location>
</feature>
<name>A0A0L0C2K2_LUCCU</name>
<feature type="transmembrane region" description="Helical" evidence="12">
    <location>
        <begin position="291"/>
        <end position="312"/>
    </location>
</feature>
<dbReference type="AlphaFoldDB" id="A0A0L0C2K2"/>